<dbReference type="Proteomes" id="UP000400924">
    <property type="component" value="Unassembled WGS sequence"/>
</dbReference>
<dbReference type="EMBL" id="VJZC01000890">
    <property type="protein sequence ID" value="MPY64681.1"/>
    <property type="molecule type" value="Genomic_DNA"/>
</dbReference>
<evidence type="ECO:0000313" key="2">
    <source>
        <dbReference type="EMBL" id="MPY64681.1"/>
    </source>
</evidence>
<proteinExistence type="predicted"/>
<gene>
    <name evidence="2" type="ORF">FNH08_48280</name>
</gene>
<keyword evidence="3" id="KW-1185">Reference proteome</keyword>
<comment type="caution">
    <text evidence="2">The sequence shown here is derived from an EMBL/GenBank/DDBJ whole genome shotgun (WGS) entry which is preliminary data.</text>
</comment>
<name>A0A5N8XZB7_9ACTN</name>
<feature type="signal peptide" evidence="1">
    <location>
        <begin position="1"/>
        <end position="30"/>
    </location>
</feature>
<organism evidence="2 3">
    <name type="scientific">Streptomyces spongiae</name>
    <dbReference type="NCBI Taxonomy" id="565072"/>
    <lineage>
        <taxon>Bacteria</taxon>
        <taxon>Bacillati</taxon>
        <taxon>Actinomycetota</taxon>
        <taxon>Actinomycetes</taxon>
        <taxon>Kitasatosporales</taxon>
        <taxon>Streptomycetaceae</taxon>
        <taxon>Streptomyces</taxon>
    </lineage>
</organism>
<keyword evidence="1" id="KW-0732">Signal</keyword>
<sequence length="83" mass="8779">MTPMSRPLSRTILLAASSLAALFAAAPAHAAATEPLVRSGDVNVINGDVDFLEDVMEHISMPSGDRNAMTHQFYDHSGASVPE</sequence>
<reference evidence="2 3" key="1">
    <citation type="submission" date="2019-07" db="EMBL/GenBank/DDBJ databases">
        <title>New species of Amycolatopsis and Streptomyces.</title>
        <authorList>
            <person name="Duangmal K."/>
            <person name="Teo W.F.A."/>
            <person name="Lipun K."/>
        </authorList>
    </citation>
    <scope>NUCLEOTIDE SEQUENCE [LARGE SCALE GENOMIC DNA]</scope>
    <source>
        <strain evidence="2 3">NBRC 106415</strain>
    </source>
</reference>
<feature type="chain" id="PRO_5024410687" evidence="1">
    <location>
        <begin position="31"/>
        <end position="83"/>
    </location>
</feature>
<protein>
    <submittedName>
        <fullName evidence="2">Uncharacterized protein</fullName>
    </submittedName>
</protein>
<dbReference type="AlphaFoldDB" id="A0A5N8XZB7"/>
<accession>A0A5N8XZB7</accession>
<evidence type="ECO:0000313" key="3">
    <source>
        <dbReference type="Proteomes" id="UP000400924"/>
    </source>
</evidence>
<evidence type="ECO:0000256" key="1">
    <source>
        <dbReference type="SAM" id="SignalP"/>
    </source>
</evidence>